<keyword evidence="4" id="KW-1185">Reference proteome</keyword>
<dbReference type="InterPro" id="IPR000195">
    <property type="entry name" value="Rab-GAP-TBC_dom"/>
</dbReference>
<dbReference type="Gene3D" id="1.10.8.270">
    <property type="entry name" value="putative rabgap domain of human tbc1 domain family member 14 like domains"/>
    <property type="match status" value="1"/>
</dbReference>
<evidence type="ECO:0000313" key="3">
    <source>
        <dbReference type="EMBL" id="CEG39602.1"/>
    </source>
</evidence>
<feature type="domain" description="Rab-GAP TBC" evidence="2">
    <location>
        <begin position="152"/>
        <end position="483"/>
    </location>
</feature>
<proteinExistence type="predicted"/>
<dbReference type="OrthoDB" id="27140at2759"/>
<dbReference type="InterPro" id="IPR035969">
    <property type="entry name" value="Rab-GAP_TBC_sf"/>
</dbReference>
<dbReference type="InterPro" id="IPR011993">
    <property type="entry name" value="PH-like_dom_sf"/>
</dbReference>
<evidence type="ECO:0000256" key="1">
    <source>
        <dbReference type="ARBA" id="ARBA00022468"/>
    </source>
</evidence>
<name>A0A0P1AFN6_PLAHL</name>
<organism evidence="3 4">
    <name type="scientific">Plasmopara halstedii</name>
    <name type="common">Downy mildew of sunflower</name>
    <dbReference type="NCBI Taxonomy" id="4781"/>
    <lineage>
        <taxon>Eukaryota</taxon>
        <taxon>Sar</taxon>
        <taxon>Stramenopiles</taxon>
        <taxon>Oomycota</taxon>
        <taxon>Peronosporomycetes</taxon>
        <taxon>Peronosporales</taxon>
        <taxon>Peronosporaceae</taxon>
        <taxon>Plasmopara</taxon>
    </lineage>
</organism>
<dbReference type="GO" id="GO:0005096">
    <property type="term" value="F:GTPase activator activity"/>
    <property type="evidence" value="ECO:0007669"/>
    <property type="project" value="UniProtKB-KW"/>
</dbReference>
<dbReference type="PROSITE" id="PS50086">
    <property type="entry name" value="TBC_RABGAP"/>
    <property type="match status" value="1"/>
</dbReference>
<dbReference type="InterPro" id="IPR001849">
    <property type="entry name" value="PH_domain"/>
</dbReference>
<sequence length="554" mass="63732">MAKFKVGTLLLEVGNPPEWKSFEVLLAGSSTADLGLYYYPDGTSTMPLGCIRLQSAHIDSLEDVLMVVTNDKTWFLCASSRHDASDWNDAICNAVKRLSNEQTHHQRSYEISTCKLSDMQSRDSEARVEYFLNFFVQSTVEDLSLKAVEGKFSQSCMRSLVWKVWLDYLPKNVPFNQWLKIAREKRLGYERKRCQHLLFKNLCAVKQRPEDFLTLCETSTNSLLYNIYKDVRRTHGELPFFRDPFVQCVMIRVLYIYSITHSEISYNQGMGDLLATLLYLLHIEQWPLNDYSCNVIAKQYDASRSSDSNLSARKNYEDGTFSEAYMSCNSENSHCDSFFRSQPFSGSSNHFQQCCRKAAGYIVRELTLSEFIEHDAYLLLEKMMVRMAGTYCPRISISSQMSEPQIDKPLSSADQLPVLPLDHQMNRVHYQVLSQFDPQTAECLVKLGVEPQIFLLRWIRVLMAREFEMQHVWQIWDAIFSLTPSDFSFINVLCVAIVLELRDEILAAEDATTVLLCLRNISDHIKGTRLVDSARELYDALLIATAIKTSMKPK</sequence>
<dbReference type="Pfam" id="PF00566">
    <property type="entry name" value="RabGAP-TBC"/>
    <property type="match status" value="2"/>
</dbReference>
<dbReference type="Gene3D" id="1.10.472.80">
    <property type="entry name" value="Ypt/Rab-GAP domain of gyp1p, domain 3"/>
    <property type="match status" value="1"/>
</dbReference>
<dbReference type="PANTHER" id="PTHR22957">
    <property type="entry name" value="TBC1 DOMAIN FAMILY MEMBER GTPASE-ACTIVATING PROTEIN"/>
    <property type="match status" value="1"/>
</dbReference>
<dbReference type="RefSeq" id="XP_024575971.1">
    <property type="nucleotide sequence ID" value="XM_024725167.1"/>
</dbReference>
<dbReference type="Proteomes" id="UP000054928">
    <property type="component" value="Unassembled WGS sequence"/>
</dbReference>
<dbReference type="SUPFAM" id="SSF50729">
    <property type="entry name" value="PH domain-like"/>
    <property type="match status" value="1"/>
</dbReference>
<protein>
    <submittedName>
        <fullName evidence="3">Tbc1 domain family member 5 q92609</fullName>
    </submittedName>
</protein>
<dbReference type="Gene3D" id="2.30.29.30">
    <property type="entry name" value="Pleckstrin-homology domain (PH domain)/Phosphotyrosine-binding domain (PTB)"/>
    <property type="match status" value="1"/>
</dbReference>
<dbReference type="EMBL" id="CCYD01000428">
    <property type="protein sequence ID" value="CEG39602.1"/>
    <property type="molecule type" value="Genomic_DNA"/>
</dbReference>
<evidence type="ECO:0000259" key="2">
    <source>
        <dbReference type="PROSITE" id="PS50086"/>
    </source>
</evidence>
<keyword evidence="1" id="KW-0343">GTPase activation</keyword>
<dbReference type="GeneID" id="36404895"/>
<dbReference type="STRING" id="4781.A0A0P1AFN6"/>
<dbReference type="AlphaFoldDB" id="A0A0P1AFN6"/>
<dbReference type="OMA" id="RDPFVQC"/>
<reference evidence="4" key="1">
    <citation type="submission" date="2014-09" db="EMBL/GenBank/DDBJ databases">
        <authorList>
            <person name="Sharma Rahul"/>
            <person name="Thines Marco"/>
        </authorList>
    </citation>
    <scope>NUCLEOTIDE SEQUENCE [LARGE SCALE GENOMIC DNA]</scope>
</reference>
<dbReference type="SMART" id="SM00164">
    <property type="entry name" value="TBC"/>
    <property type="match status" value="1"/>
</dbReference>
<dbReference type="PANTHER" id="PTHR22957:SF337">
    <property type="entry name" value="TBC1 DOMAIN FAMILY MEMBER 5"/>
    <property type="match status" value="1"/>
</dbReference>
<evidence type="ECO:0000313" key="4">
    <source>
        <dbReference type="Proteomes" id="UP000054928"/>
    </source>
</evidence>
<dbReference type="SMART" id="SM00233">
    <property type="entry name" value="PH"/>
    <property type="match status" value="1"/>
</dbReference>
<dbReference type="SUPFAM" id="SSF47923">
    <property type="entry name" value="Ypt/Rab-GAP domain of gyp1p"/>
    <property type="match status" value="2"/>
</dbReference>
<accession>A0A0P1AFN6</accession>